<reference evidence="2 3" key="1">
    <citation type="submission" date="2022-11" db="EMBL/GenBank/DDBJ databases">
        <title>Minimal conservation of predation-associated metabolite biosynthetic gene clusters underscores biosynthetic potential of Myxococcota including descriptions for ten novel species: Archangium lansinium sp. nov., Myxococcus landrumus sp. nov., Nannocystis bai.</title>
        <authorList>
            <person name="Ahearne A."/>
            <person name="Stevens C."/>
            <person name="Dowd S."/>
        </authorList>
    </citation>
    <scope>NUCLEOTIDE SEQUENCE [LARGE SCALE GENOMIC DNA]</scope>
    <source>
        <strain evidence="2 3">NCWAL01</strain>
    </source>
</reference>
<feature type="compositionally biased region" description="Low complexity" evidence="1">
    <location>
        <begin position="32"/>
        <end position="43"/>
    </location>
</feature>
<accession>A0ABT5DIH7</accession>
<protein>
    <submittedName>
        <fullName evidence="2">Uncharacterized protein</fullName>
    </submittedName>
</protein>
<evidence type="ECO:0000313" key="3">
    <source>
        <dbReference type="Proteomes" id="UP001221838"/>
    </source>
</evidence>
<dbReference type="Proteomes" id="UP001221838">
    <property type="component" value="Unassembled WGS sequence"/>
</dbReference>
<sequence>MTISANLVIKNSTGCTLDNLSAPEPKDGSFDSRPASSISPGSSTTFKVVQNNSVSPGPEGFVTYDMNNGNQVFKLQFNWMYSSGPDHPESYTVSPLADISSTVTITDDKGDNHDVTYEVRYQPQAPLDWDMVWALSVGLMNSQLEILMDRGFIPWTFTQPVSPTAAVGSDDAWPALIVGAMDYPSVVVPDSQTQHLDIHLPMTTATLQYLEGGVRKTLSLSGDTVIVSLDLSQQQVTDAATLSATTEAQQQIQGLQALNYGVYRIFADLRNPALFRALRVVSTEGGGAISLSSAAQSTLETTLAGIGQLDVAYPVQAPPQPSALLVPTRFSASTTQDTSQPLFSSVNLCMMTRARNMPTVDRRFNFTAPIVPTDEAKARMMISQDTFGECYLAPVVLKVISEASGFPGSFQHTSNPLCYQFSSSKDNGDLNGGRGQKVNVNNGFDQYVYATGSATCTTAPDVNEAGHPVVIGLTGSFKFVAEVSQYPLDTIGIGLKDKLGTNTYAQPWTGKITVSAGEKGELLTQIQVSLGKLDSDENSTLDGYISNFFDSLLGWTTTSPAATISKQAQVFVNDLTQAFVDQAQVALSPDDCVVLPTGAAYRYANMVFNGDGAIQIDVSFPG</sequence>
<dbReference type="RefSeq" id="WP_272142715.1">
    <property type="nucleotide sequence ID" value="NZ_JAQNDM010000002.1"/>
</dbReference>
<dbReference type="EMBL" id="JAQNDM010000002">
    <property type="protein sequence ID" value="MDC0712578.1"/>
    <property type="molecule type" value="Genomic_DNA"/>
</dbReference>
<keyword evidence="3" id="KW-1185">Reference proteome</keyword>
<comment type="caution">
    <text evidence="2">The sequence shown here is derived from an EMBL/GenBank/DDBJ whole genome shotgun (WGS) entry which is preliminary data.</text>
</comment>
<evidence type="ECO:0000313" key="2">
    <source>
        <dbReference type="EMBL" id="MDC0712578.1"/>
    </source>
</evidence>
<evidence type="ECO:0000256" key="1">
    <source>
        <dbReference type="SAM" id="MobiDB-lite"/>
    </source>
</evidence>
<gene>
    <name evidence="2" type="ORF">POL68_29210</name>
</gene>
<name>A0ABT5DIH7_9BACT</name>
<dbReference type="Gene3D" id="2.60.270.50">
    <property type="match status" value="1"/>
</dbReference>
<organism evidence="2 3">
    <name type="scientific">Stigmatella ashevillensis</name>
    <dbReference type="NCBI Taxonomy" id="2995309"/>
    <lineage>
        <taxon>Bacteria</taxon>
        <taxon>Pseudomonadati</taxon>
        <taxon>Myxococcota</taxon>
        <taxon>Myxococcia</taxon>
        <taxon>Myxococcales</taxon>
        <taxon>Cystobacterineae</taxon>
        <taxon>Archangiaceae</taxon>
        <taxon>Stigmatella</taxon>
    </lineage>
</organism>
<feature type="region of interest" description="Disordered" evidence="1">
    <location>
        <begin position="16"/>
        <end position="44"/>
    </location>
</feature>
<proteinExistence type="predicted"/>